<dbReference type="HOGENOM" id="CLU_115019_1_0_1"/>
<dbReference type="InterPro" id="IPR011008">
    <property type="entry name" value="Dimeric_a/b-barrel"/>
</dbReference>
<keyword evidence="3" id="KW-1185">Reference proteome</keyword>
<name>A0A074W0A2_AURM1</name>
<sequence>MPAGSSSVIYPKGTKFNMDYYLSTHMPLVYKNWSQFGLKGWSVVQFPDDSEYCVQAILEWESEDSSKKALTSDTVSTVMDDVKNFADKAPTFLSGKVVGSS</sequence>
<dbReference type="RefSeq" id="XP_040883236.1">
    <property type="nucleotide sequence ID" value="XM_041027401.1"/>
</dbReference>
<dbReference type="GeneID" id="63920774"/>
<dbReference type="PANTHER" id="PTHR40260:SF2">
    <property type="entry name" value="BLR8190 PROTEIN"/>
    <property type="match status" value="1"/>
</dbReference>
<dbReference type="STRING" id="1043003.A0A074W0A2"/>
<dbReference type="NCBIfam" id="TIGR02118">
    <property type="entry name" value="EthD family reductase"/>
    <property type="match status" value="1"/>
</dbReference>
<dbReference type="SUPFAM" id="SSF54909">
    <property type="entry name" value="Dimeric alpha+beta barrel"/>
    <property type="match status" value="1"/>
</dbReference>
<organism evidence="2 3">
    <name type="scientific">Aureobasidium melanogenum (strain CBS 110374)</name>
    <name type="common">Aureobasidium pullulans var. melanogenum</name>
    <dbReference type="NCBI Taxonomy" id="1043003"/>
    <lineage>
        <taxon>Eukaryota</taxon>
        <taxon>Fungi</taxon>
        <taxon>Dikarya</taxon>
        <taxon>Ascomycota</taxon>
        <taxon>Pezizomycotina</taxon>
        <taxon>Dothideomycetes</taxon>
        <taxon>Dothideomycetidae</taxon>
        <taxon>Dothideales</taxon>
        <taxon>Saccotheciaceae</taxon>
        <taxon>Aureobasidium</taxon>
    </lineage>
</organism>
<dbReference type="EMBL" id="KL584825">
    <property type="protein sequence ID" value="KEQ66213.1"/>
    <property type="molecule type" value="Genomic_DNA"/>
</dbReference>
<dbReference type="AlphaFoldDB" id="A0A074W0A2"/>
<gene>
    <name evidence="2" type="ORF">M437DRAFT_80710</name>
</gene>
<protein>
    <recommendedName>
        <fullName evidence="4">EthD domain-containing protein</fullName>
    </recommendedName>
</protein>
<evidence type="ECO:0000256" key="1">
    <source>
        <dbReference type="ARBA" id="ARBA00005986"/>
    </source>
</evidence>
<dbReference type="Gene3D" id="3.30.70.100">
    <property type="match status" value="1"/>
</dbReference>
<evidence type="ECO:0008006" key="4">
    <source>
        <dbReference type="Google" id="ProtNLM"/>
    </source>
</evidence>
<accession>A0A074W0A2</accession>
<dbReference type="PANTHER" id="PTHR40260">
    <property type="entry name" value="BLR8190 PROTEIN"/>
    <property type="match status" value="1"/>
</dbReference>
<dbReference type="InterPro" id="IPR009799">
    <property type="entry name" value="EthD_dom"/>
</dbReference>
<proteinExistence type="inferred from homology"/>
<evidence type="ECO:0000313" key="2">
    <source>
        <dbReference type="EMBL" id="KEQ66213.1"/>
    </source>
</evidence>
<comment type="similarity">
    <text evidence="1">Belongs to the tpcK family.</text>
</comment>
<dbReference type="GO" id="GO:0016491">
    <property type="term" value="F:oxidoreductase activity"/>
    <property type="evidence" value="ECO:0007669"/>
    <property type="project" value="InterPro"/>
</dbReference>
<evidence type="ECO:0000313" key="3">
    <source>
        <dbReference type="Proteomes" id="UP000030672"/>
    </source>
</evidence>
<dbReference type="Proteomes" id="UP000030672">
    <property type="component" value="Unassembled WGS sequence"/>
</dbReference>
<reference evidence="2 3" key="1">
    <citation type="journal article" date="2014" name="BMC Genomics">
        <title>Genome sequencing of four Aureobasidium pullulans varieties: biotechnological potential, stress tolerance, and description of new species.</title>
        <authorList>
            <person name="Gostin Ar C."/>
            <person name="Ohm R.A."/>
            <person name="Kogej T."/>
            <person name="Sonjak S."/>
            <person name="Turk M."/>
            <person name="Zajc J."/>
            <person name="Zalar P."/>
            <person name="Grube M."/>
            <person name="Sun H."/>
            <person name="Han J."/>
            <person name="Sharma A."/>
            <person name="Chiniquy J."/>
            <person name="Ngan C.Y."/>
            <person name="Lipzen A."/>
            <person name="Barry K."/>
            <person name="Grigoriev I.V."/>
            <person name="Gunde-Cimerman N."/>
        </authorList>
    </citation>
    <scope>NUCLEOTIDE SEQUENCE [LARGE SCALE GENOMIC DNA]</scope>
    <source>
        <strain evidence="2 3">CBS 110374</strain>
    </source>
</reference>